<dbReference type="RefSeq" id="XP_009538109.1">
    <property type="nucleotide sequence ID" value="XM_009539814.1"/>
</dbReference>
<evidence type="ECO:0000256" key="1">
    <source>
        <dbReference type="SAM" id="MobiDB-lite"/>
    </source>
</evidence>
<feature type="compositionally biased region" description="Basic and acidic residues" evidence="1">
    <location>
        <begin position="268"/>
        <end position="283"/>
    </location>
</feature>
<evidence type="ECO:0008006" key="5">
    <source>
        <dbReference type="Google" id="ProtNLM"/>
    </source>
</evidence>
<protein>
    <recommendedName>
        <fullName evidence="5">RxLR effector protein</fullName>
    </recommendedName>
</protein>
<evidence type="ECO:0000313" key="3">
    <source>
        <dbReference type="EMBL" id="EGZ06212.1"/>
    </source>
</evidence>
<dbReference type="STRING" id="1094619.G5ADF9"/>
<feature type="region of interest" description="Disordered" evidence="1">
    <location>
        <begin position="55"/>
        <end position="620"/>
    </location>
</feature>
<feature type="compositionally biased region" description="Basic and acidic residues" evidence="1">
    <location>
        <begin position="327"/>
        <end position="342"/>
    </location>
</feature>
<feature type="compositionally biased region" description="Basic and acidic residues" evidence="1">
    <location>
        <begin position="350"/>
        <end position="371"/>
    </location>
</feature>
<feature type="compositionally biased region" description="Polar residues" evidence="1">
    <location>
        <begin position="96"/>
        <end position="107"/>
    </location>
</feature>
<name>G5ADF9_PHYSP</name>
<dbReference type="InParanoid" id="G5ADF9"/>
<feature type="compositionally biased region" description="Basic and acidic residues" evidence="1">
    <location>
        <begin position="445"/>
        <end position="460"/>
    </location>
</feature>
<proteinExistence type="predicted"/>
<dbReference type="OMA" id="DDNYEIC"/>
<dbReference type="AlphaFoldDB" id="G5ADF9"/>
<dbReference type="GeneID" id="20642853"/>
<feature type="compositionally biased region" description="Basic and acidic residues" evidence="1">
    <location>
        <begin position="173"/>
        <end position="194"/>
    </location>
</feature>
<evidence type="ECO:0000313" key="4">
    <source>
        <dbReference type="Proteomes" id="UP000002640"/>
    </source>
</evidence>
<organism evidence="3 4">
    <name type="scientific">Phytophthora sojae (strain P6497)</name>
    <name type="common">Soybean stem and root rot agent</name>
    <name type="synonym">Phytophthora megasperma f. sp. glycines</name>
    <dbReference type="NCBI Taxonomy" id="1094619"/>
    <lineage>
        <taxon>Eukaryota</taxon>
        <taxon>Sar</taxon>
        <taxon>Stramenopiles</taxon>
        <taxon>Oomycota</taxon>
        <taxon>Peronosporomycetes</taxon>
        <taxon>Peronosporales</taxon>
        <taxon>Peronosporaceae</taxon>
        <taxon>Phytophthora</taxon>
    </lineage>
</organism>
<keyword evidence="2" id="KW-0732">Signal</keyword>
<feature type="compositionally biased region" description="Basic and acidic residues" evidence="1">
    <location>
        <begin position="291"/>
        <end position="312"/>
    </location>
</feature>
<sequence length="620" mass="69461">MRLSQATALVALACLFVAGLGESVAAEYGNAAVTPGVGDELVESAPLLTISSPQIRSTSAKYSAPAKTPCPPTSPETIHQPITKNPGYGTKDPQEPDTSQRYPTTPDDQYHPDTEAADTKHNQTTKLPKKEDTRYQPKPNVPATGGRPKRGGEESGRFDDNGRDNQHHHRQPARTEDGHNYAKTDLPEKEDSRYQPKPNVPATGGRPKRGGEESGRFDDNGRDNQHHHRQPARSEDGHNYAKTDLPEKEDSRYQPKPNVPAIGGRPKRGGEESGRFDDNGRDNQHHHRQPARTEDGHNYAKTDLPEKEDSRYQPKPNVPATGGRPKRGGEESGRFDDNGRDNQHHHRQPARTEDGHNYAKTDLPEKEDSRYQPKPNVPAIGGRPKRGGEESGRFDDNGRDNQHHHRQPARTEDGHNYAKTDLPEKEDSRYQPKPNVPATGGRPKRGGEESGRFDDNGRDNQHHHRQPARTEDGHNYAKTDLPEKEDSRYQPKPNVPATGGRPKRGGEESGRFDDKGRDNQHYHHPSRTEVLDNEHYPKSKAPGEYGRLHRLDSGGDKKNAKPERAQVHDPKPDNKKKVDPPHHDQQKPTPKPHVRTADRSDVYSTPEPTEKPSLWGWLFQ</sequence>
<evidence type="ECO:0000256" key="2">
    <source>
        <dbReference type="SAM" id="SignalP"/>
    </source>
</evidence>
<feature type="compositionally biased region" description="Basic and acidic residues" evidence="1">
    <location>
        <begin position="468"/>
        <end position="489"/>
    </location>
</feature>
<accession>G5ADF9</accession>
<feature type="compositionally biased region" description="Basic and acidic residues" evidence="1">
    <location>
        <begin position="209"/>
        <end position="224"/>
    </location>
</feature>
<feature type="compositionally biased region" description="Basic and acidic residues" evidence="1">
    <location>
        <begin position="504"/>
        <end position="537"/>
    </location>
</feature>
<dbReference type="Proteomes" id="UP000002640">
    <property type="component" value="Unassembled WGS sequence"/>
</dbReference>
<feature type="compositionally biased region" description="Basic and acidic residues" evidence="1">
    <location>
        <begin position="232"/>
        <end position="253"/>
    </location>
</feature>
<feature type="compositionally biased region" description="Basic and acidic residues" evidence="1">
    <location>
        <begin position="409"/>
        <end position="430"/>
    </location>
</feature>
<feature type="compositionally biased region" description="Basic and acidic residues" evidence="1">
    <location>
        <begin position="150"/>
        <end position="165"/>
    </location>
</feature>
<reference evidence="3 4" key="1">
    <citation type="journal article" date="2006" name="Science">
        <title>Phytophthora genome sequences uncover evolutionary origins and mechanisms of pathogenesis.</title>
        <authorList>
            <person name="Tyler B.M."/>
            <person name="Tripathy S."/>
            <person name="Zhang X."/>
            <person name="Dehal P."/>
            <person name="Jiang R.H."/>
            <person name="Aerts A."/>
            <person name="Arredondo F.D."/>
            <person name="Baxter L."/>
            <person name="Bensasson D."/>
            <person name="Beynon J.L."/>
            <person name="Chapman J."/>
            <person name="Damasceno C.M."/>
            <person name="Dorrance A.E."/>
            <person name="Dou D."/>
            <person name="Dickerman A.W."/>
            <person name="Dubchak I.L."/>
            <person name="Garbelotto M."/>
            <person name="Gijzen M."/>
            <person name="Gordon S.G."/>
            <person name="Govers F."/>
            <person name="Grunwald N.J."/>
            <person name="Huang W."/>
            <person name="Ivors K.L."/>
            <person name="Jones R.W."/>
            <person name="Kamoun S."/>
            <person name="Krampis K."/>
            <person name="Lamour K.H."/>
            <person name="Lee M.K."/>
            <person name="McDonald W.H."/>
            <person name="Medina M."/>
            <person name="Meijer H.J."/>
            <person name="Nordberg E.K."/>
            <person name="Maclean D.J."/>
            <person name="Ospina-Giraldo M.D."/>
            <person name="Morris P.F."/>
            <person name="Phuntumart V."/>
            <person name="Putnam N.H."/>
            <person name="Rash S."/>
            <person name="Rose J.K."/>
            <person name="Sakihama Y."/>
            <person name="Salamov A.A."/>
            <person name="Savidor A."/>
            <person name="Scheuring C.F."/>
            <person name="Smith B.M."/>
            <person name="Sobral B.W."/>
            <person name="Terry A."/>
            <person name="Torto-Alalibo T.A."/>
            <person name="Win J."/>
            <person name="Xu Z."/>
            <person name="Zhang H."/>
            <person name="Grigoriev I.V."/>
            <person name="Rokhsar D.S."/>
            <person name="Boore J.L."/>
        </authorList>
    </citation>
    <scope>NUCLEOTIDE SEQUENCE [LARGE SCALE GENOMIC DNA]</scope>
    <source>
        <strain evidence="3 4">P6497</strain>
    </source>
</reference>
<dbReference type="KEGG" id="psoj:PHYSODRAFT_307232"/>
<gene>
    <name evidence="3" type="ORF">PHYSODRAFT_307232</name>
</gene>
<feature type="compositionally biased region" description="Basic and acidic residues" evidence="1">
    <location>
        <begin position="108"/>
        <end position="121"/>
    </location>
</feature>
<keyword evidence="4" id="KW-1185">Reference proteome</keyword>
<feature type="compositionally biased region" description="Basic and acidic residues" evidence="1">
    <location>
        <begin position="386"/>
        <end position="401"/>
    </location>
</feature>
<feature type="chain" id="PRO_5003473248" description="RxLR effector protein" evidence="2">
    <location>
        <begin position="22"/>
        <end position="620"/>
    </location>
</feature>
<feature type="compositionally biased region" description="Basic and acidic residues" evidence="1">
    <location>
        <begin position="546"/>
        <end position="586"/>
    </location>
</feature>
<dbReference type="EMBL" id="JH159164">
    <property type="protein sequence ID" value="EGZ06212.1"/>
    <property type="molecule type" value="Genomic_DNA"/>
</dbReference>
<feature type="signal peptide" evidence="2">
    <location>
        <begin position="1"/>
        <end position="21"/>
    </location>
</feature>